<name>A0ABS0K5J5_9ACTN</name>
<dbReference type="Proteomes" id="UP000631791">
    <property type="component" value="Unassembled WGS sequence"/>
</dbReference>
<accession>A0ABS0K5J5</accession>
<dbReference type="EMBL" id="JADOTY010000001">
    <property type="protein sequence ID" value="MBG6103886.1"/>
    <property type="molecule type" value="Genomic_DNA"/>
</dbReference>
<evidence type="ECO:0008006" key="3">
    <source>
        <dbReference type="Google" id="ProtNLM"/>
    </source>
</evidence>
<proteinExistence type="predicted"/>
<organism evidence="1 2">
    <name type="scientific">Micromonospora vinacea</name>
    <dbReference type="NCBI Taxonomy" id="709878"/>
    <lineage>
        <taxon>Bacteria</taxon>
        <taxon>Bacillati</taxon>
        <taxon>Actinomycetota</taxon>
        <taxon>Actinomycetes</taxon>
        <taxon>Micromonosporales</taxon>
        <taxon>Micromonosporaceae</taxon>
        <taxon>Micromonospora</taxon>
    </lineage>
</organism>
<keyword evidence="2" id="KW-1185">Reference proteome</keyword>
<evidence type="ECO:0000313" key="1">
    <source>
        <dbReference type="EMBL" id="MBG6103886.1"/>
    </source>
</evidence>
<sequence length="87" mass="10154">MIRELDLARAELDALTKLAAQPGLPFFLDTNVFHTWQRPDRIDWLAVLRGWTETARTARLVVPLRAVDELAGVQRDHLRYRSYRVQP</sequence>
<evidence type="ECO:0000313" key="2">
    <source>
        <dbReference type="Proteomes" id="UP000631791"/>
    </source>
</evidence>
<comment type="caution">
    <text evidence="1">The sequence shown here is derived from an EMBL/GenBank/DDBJ whole genome shotgun (WGS) entry which is preliminary data.</text>
</comment>
<dbReference type="RefSeq" id="WP_196922423.1">
    <property type="nucleotide sequence ID" value="NZ_JADOTY010000001.1"/>
</dbReference>
<reference evidence="1 2" key="1">
    <citation type="submission" date="2020-11" db="EMBL/GenBank/DDBJ databases">
        <title>Sequencing the genomes of 1000 actinobacteria strains.</title>
        <authorList>
            <person name="Klenk H.-P."/>
        </authorList>
    </citation>
    <scope>NUCLEOTIDE SEQUENCE [LARGE SCALE GENOMIC DNA]</scope>
    <source>
        <strain evidence="1 2">DSM 101695</strain>
    </source>
</reference>
<gene>
    <name evidence="1" type="ORF">IW249_004300</name>
</gene>
<protein>
    <recommendedName>
        <fullName evidence="3">PIN domain-containing protein</fullName>
    </recommendedName>
</protein>